<dbReference type="Pfam" id="PF17862">
    <property type="entry name" value="AAA_lid_3"/>
    <property type="match status" value="1"/>
</dbReference>
<dbReference type="GO" id="GO:0015630">
    <property type="term" value="C:microtubule cytoskeleton"/>
    <property type="evidence" value="ECO:0007669"/>
    <property type="project" value="TreeGrafter"/>
</dbReference>
<dbReference type="Gene3D" id="3.40.50.300">
    <property type="entry name" value="P-loop containing nucleotide triphosphate hydrolases"/>
    <property type="match status" value="1"/>
</dbReference>
<dbReference type="AlphaFoldDB" id="A0A6P7TYI9"/>
<name>A0A6P7TYI9_9MOLL</name>
<evidence type="ECO:0000259" key="5">
    <source>
        <dbReference type="Pfam" id="PF17862"/>
    </source>
</evidence>
<protein>
    <submittedName>
        <fullName evidence="7">Katanin p60 ATPase-containing subunit A1-like</fullName>
    </submittedName>
</protein>
<organism evidence="6 7">
    <name type="scientific">Octopus sinensis</name>
    <name type="common">East Asian common octopus</name>
    <dbReference type="NCBI Taxonomy" id="2607531"/>
    <lineage>
        <taxon>Eukaryota</taxon>
        <taxon>Metazoa</taxon>
        <taxon>Spiralia</taxon>
        <taxon>Lophotrochozoa</taxon>
        <taxon>Mollusca</taxon>
        <taxon>Cephalopoda</taxon>
        <taxon>Coleoidea</taxon>
        <taxon>Octopodiformes</taxon>
        <taxon>Octopoda</taxon>
        <taxon>Incirrata</taxon>
        <taxon>Octopodidae</taxon>
        <taxon>Octopus</taxon>
    </lineage>
</organism>
<keyword evidence="2" id="KW-0547">Nucleotide-binding</keyword>
<feature type="domain" description="AAA ATPase AAA+ lid" evidence="5">
    <location>
        <begin position="52"/>
        <end position="90"/>
    </location>
</feature>
<keyword evidence="3" id="KW-0067">ATP-binding</keyword>
<evidence type="ECO:0000256" key="3">
    <source>
        <dbReference type="ARBA" id="ARBA00022840"/>
    </source>
</evidence>
<accession>A0A6P7TYI9</accession>
<dbReference type="InterPro" id="IPR015415">
    <property type="entry name" value="Spast_Vps4_C"/>
</dbReference>
<gene>
    <name evidence="7" type="primary">LOC115227716</name>
</gene>
<dbReference type="RefSeq" id="XP_029654322.1">
    <property type="nucleotide sequence ID" value="XM_029798462.1"/>
</dbReference>
<dbReference type="SUPFAM" id="SSF52540">
    <property type="entry name" value="P-loop containing nucleoside triphosphate hydrolases"/>
    <property type="match status" value="1"/>
</dbReference>
<dbReference type="InterPro" id="IPR027417">
    <property type="entry name" value="P-loop_NTPase"/>
</dbReference>
<comment type="similarity">
    <text evidence="1">Belongs to the AAA ATPase family.</text>
</comment>
<feature type="domain" description="Spastin/Vps4 C-terminal" evidence="4">
    <location>
        <begin position="97"/>
        <end position="138"/>
    </location>
</feature>
<dbReference type="PANTHER" id="PTHR23074">
    <property type="entry name" value="AAA DOMAIN-CONTAINING"/>
    <property type="match status" value="1"/>
</dbReference>
<evidence type="ECO:0000313" key="7">
    <source>
        <dbReference type="RefSeq" id="XP_029654322.1"/>
    </source>
</evidence>
<evidence type="ECO:0000313" key="6">
    <source>
        <dbReference type="Proteomes" id="UP000515154"/>
    </source>
</evidence>
<dbReference type="GO" id="GO:0051013">
    <property type="term" value="P:microtubule severing"/>
    <property type="evidence" value="ECO:0007669"/>
    <property type="project" value="TreeGrafter"/>
</dbReference>
<dbReference type="InterPro" id="IPR041569">
    <property type="entry name" value="AAA_lid_3"/>
</dbReference>
<dbReference type="Gene3D" id="1.10.8.60">
    <property type="match status" value="1"/>
</dbReference>
<reference evidence="7" key="1">
    <citation type="submission" date="2025-08" db="UniProtKB">
        <authorList>
            <consortium name="RefSeq"/>
        </authorList>
    </citation>
    <scope>IDENTIFICATION</scope>
</reference>
<sequence length="140" mass="15752">MVMLLSATNFPWDIDDAMRRRLEKRIYIPLPSLSDRIAILSLYLSGVTLAGDVDFEASAVLMEGYSGSDIRNVCRDAAMMGIRRKIGDLTVDEIKLIPKDEMNVPMVMDDLRSAIKNVNKTVSSADLIKYEKWVNEYGSC</sequence>
<evidence type="ECO:0000256" key="2">
    <source>
        <dbReference type="ARBA" id="ARBA00022741"/>
    </source>
</evidence>
<dbReference type="GO" id="GO:0005524">
    <property type="term" value="F:ATP binding"/>
    <property type="evidence" value="ECO:0007669"/>
    <property type="project" value="UniProtKB-KW"/>
</dbReference>
<dbReference type="PANTHER" id="PTHR23074:SF19">
    <property type="entry name" value="KATANIN P60 ATPASE-CONTAINING SUBUNIT A1"/>
    <property type="match status" value="1"/>
</dbReference>
<dbReference type="KEGG" id="osn:115227716"/>
<proteinExistence type="inferred from homology"/>
<dbReference type="GO" id="GO:0016887">
    <property type="term" value="F:ATP hydrolysis activity"/>
    <property type="evidence" value="ECO:0007669"/>
    <property type="project" value="TreeGrafter"/>
</dbReference>
<dbReference type="Pfam" id="PF09336">
    <property type="entry name" value="Vps4_C"/>
    <property type="match status" value="1"/>
</dbReference>
<evidence type="ECO:0000259" key="4">
    <source>
        <dbReference type="Pfam" id="PF09336"/>
    </source>
</evidence>
<keyword evidence="6" id="KW-1185">Reference proteome</keyword>
<evidence type="ECO:0000256" key="1">
    <source>
        <dbReference type="ARBA" id="ARBA00006914"/>
    </source>
</evidence>
<dbReference type="InterPro" id="IPR050304">
    <property type="entry name" value="MT-severing_AAA_ATPase"/>
</dbReference>
<dbReference type="Proteomes" id="UP000515154">
    <property type="component" value="Unplaced"/>
</dbReference>